<evidence type="ECO:0008006" key="4">
    <source>
        <dbReference type="Google" id="ProtNLM"/>
    </source>
</evidence>
<name>Q2SJN2_HAHCH</name>
<dbReference type="EMBL" id="CP000155">
    <property type="protein sequence ID" value="ABC29142.1"/>
    <property type="molecule type" value="Genomic_DNA"/>
</dbReference>
<dbReference type="Gene3D" id="3.40.720.10">
    <property type="entry name" value="Alkaline Phosphatase, subunit A"/>
    <property type="match status" value="1"/>
</dbReference>
<dbReference type="OrthoDB" id="9770871at2"/>
<proteinExistence type="predicted"/>
<dbReference type="GO" id="GO:0009395">
    <property type="term" value="P:phospholipid catabolic process"/>
    <property type="evidence" value="ECO:0007669"/>
    <property type="project" value="TreeGrafter"/>
</dbReference>
<dbReference type="STRING" id="349521.HCH_02319"/>
<sequence>MEERVFDHVLIIMFENEYRGYVQENEYMRNLAAQGIELTNSFGVMHPSQTNYITSIAGELCNVSDDEQPQPLPQKTIVDLIEASPQNLRWKAYMDSYVPDDTPWVPENFKPRDHYPYVIKHNPFSSFKNILDNQERWKKIDNEAGFWRDLLNGDFPEYAWFTPNMWNDGHYLVGTLNNSLNGERAPVLVDQQARWLQSFFAGLNFPGPNSKLPPKTLVVVTYDEADFEAFYDKGKKYTYDGPNQIYTVLLGDMIKPGKQTEGYNHYSLLRTIEKNFNLGDLQKNDRDANWFQFLWGKSFKWLPPRETPLGGKQNLSAAAYQDELYVVSADIDGTLKCSVFDGHRWSPEVAVAEDGDGYLHLASNAEGLTLAYRDSNKRLIIKHYDLENGWRLAETPDTGEVEEIALTSIPHQPGFMLIYRDNATQKLHSLTFNNGAWQGPSPAICTHSEGPFTLTALGPTILLIYKIVKTGQLACMSYNTGEFNKVTVENSKYAGPYDDTTVNQWSASAFSLNHFSEAPNPVTPNEDEPVAEGVGASGELAAATLNGVVYLAHNRCSNGPANGQLLFETFSISGTLTPANPVSYNPAENDTTSNGYGTLAEAGWSGSSAVSGVFRNSDTPLAIATLKDTLWVFYQPLSDAHIWACPGAYLKKKE</sequence>
<evidence type="ECO:0000313" key="3">
    <source>
        <dbReference type="Proteomes" id="UP000000238"/>
    </source>
</evidence>
<dbReference type="Proteomes" id="UP000000238">
    <property type="component" value="Chromosome"/>
</dbReference>
<dbReference type="PANTHER" id="PTHR31956:SF8">
    <property type="entry name" value="ACID PHOSPHATASE PHOA (AFU_ORTHOLOGUE AFUA_1G03570)"/>
    <property type="match status" value="1"/>
</dbReference>
<dbReference type="SUPFAM" id="SSF89372">
    <property type="entry name" value="Fucose-specific lectin"/>
    <property type="match status" value="1"/>
</dbReference>
<dbReference type="Pfam" id="PF04185">
    <property type="entry name" value="Phosphoesterase"/>
    <property type="match status" value="1"/>
</dbReference>
<keyword evidence="1" id="KW-0378">Hydrolase</keyword>
<accession>Q2SJN2</accession>
<protein>
    <recommendedName>
        <fullName evidence="4">Phosphoesterase</fullName>
    </recommendedName>
</protein>
<dbReference type="GO" id="GO:0016788">
    <property type="term" value="F:hydrolase activity, acting on ester bonds"/>
    <property type="evidence" value="ECO:0007669"/>
    <property type="project" value="InterPro"/>
</dbReference>
<organism evidence="2 3">
    <name type="scientific">Hahella chejuensis (strain KCTC 2396)</name>
    <dbReference type="NCBI Taxonomy" id="349521"/>
    <lineage>
        <taxon>Bacteria</taxon>
        <taxon>Pseudomonadati</taxon>
        <taxon>Pseudomonadota</taxon>
        <taxon>Gammaproteobacteria</taxon>
        <taxon>Oceanospirillales</taxon>
        <taxon>Hahellaceae</taxon>
        <taxon>Hahella</taxon>
    </lineage>
</organism>
<gene>
    <name evidence="2" type="ordered locus">HCH_02319</name>
</gene>
<dbReference type="InterPro" id="IPR017850">
    <property type="entry name" value="Alkaline_phosphatase_core_sf"/>
</dbReference>
<keyword evidence="3" id="KW-1185">Reference proteome</keyword>
<reference evidence="2 3" key="1">
    <citation type="journal article" date="2005" name="Nucleic Acids Res.">
        <title>Genomic blueprint of Hahella chejuensis, a marine microbe producing an algicidal agent.</title>
        <authorList>
            <person name="Jeong H."/>
            <person name="Yim J.H."/>
            <person name="Lee C."/>
            <person name="Choi S.-H."/>
            <person name="Park Y.K."/>
            <person name="Yoon S.H."/>
            <person name="Hur C.-G."/>
            <person name="Kang H.-Y."/>
            <person name="Kim D."/>
            <person name="Lee H.H."/>
            <person name="Park K.H."/>
            <person name="Park S.-H."/>
            <person name="Park H.-S."/>
            <person name="Lee H.K."/>
            <person name="Oh T.K."/>
            <person name="Kim J.F."/>
        </authorList>
    </citation>
    <scope>NUCLEOTIDE SEQUENCE [LARGE SCALE GENOMIC DNA]</scope>
    <source>
        <strain evidence="2 3">KCTC 2396</strain>
    </source>
</reference>
<dbReference type="PANTHER" id="PTHR31956">
    <property type="entry name" value="NON-SPECIFIC PHOSPHOLIPASE C4-RELATED"/>
    <property type="match status" value="1"/>
</dbReference>
<dbReference type="eggNOG" id="COG3511">
    <property type="taxonomic scope" value="Bacteria"/>
</dbReference>
<dbReference type="RefSeq" id="WP_011396211.1">
    <property type="nucleotide sequence ID" value="NC_007645.1"/>
</dbReference>
<dbReference type="Gene3D" id="2.120.10.70">
    <property type="entry name" value="Fucose-specific lectin"/>
    <property type="match status" value="1"/>
</dbReference>
<evidence type="ECO:0000256" key="1">
    <source>
        <dbReference type="ARBA" id="ARBA00022801"/>
    </source>
</evidence>
<dbReference type="HOGENOM" id="CLU_416667_0_0_6"/>
<dbReference type="InterPro" id="IPR007312">
    <property type="entry name" value="Phosphoesterase"/>
</dbReference>
<dbReference type="KEGG" id="hch:HCH_02319"/>
<evidence type="ECO:0000313" key="2">
    <source>
        <dbReference type="EMBL" id="ABC29142.1"/>
    </source>
</evidence>
<dbReference type="AlphaFoldDB" id="Q2SJN2"/>